<feature type="region of interest" description="Disordered" evidence="7">
    <location>
        <begin position="460"/>
        <end position="481"/>
    </location>
</feature>
<dbReference type="GO" id="GO:0000122">
    <property type="term" value="P:negative regulation of transcription by RNA polymerase II"/>
    <property type="evidence" value="ECO:0007669"/>
    <property type="project" value="TreeGrafter"/>
</dbReference>
<dbReference type="GeneTree" id="ENSGT00940000159920"/>
<dbReference type="InterPro" id="IPR022151">
    <property type="entry name" value="Sox_N"/>
</dbReference>
<evidence type="ECO:0000256" key="2">
    <source>
        <dbReference type="ARBA" id="ARBA00023015"/>
    </source>
</evidence>
<keyword evidence="3 6" id="KW-0238">DNA-binding</keyword>
<dbReference type="Bgee" id="ENSSMAG00000005289">
    <property type="expression patterns" value="Expressed in brain"/>
</dbReference>
<dbReference type="EMBL" id="CP026260">
    <property type="protein sequence ID" value="AWP17313.1"/>
    <property type="molecule type" value="Genomic_DNA"/>
</dbReference>
<keyword evidence="2" id="KW-0805">Transcription regulation</keyword>
<feature type="compositionally biased region" description="Low complexity" evidence="7">
    <location>
        <begin position="373"/>
        <end position="383"/>
    </location>
</feature>
<dbReference type="PANTHER" id="PTHR45803:SF2">
    <property type="entry name" value="TRANSCRIPTION FACTOR SOX-8"/>
    <property type="match status" value="1"/>
</dbReference>
<dbReference type="RefSeq" id="XP_035469474.1">
    <property type="nucleotide sequence ID" value="XM_035613581.2"/>
</dbReference>
<dbReference type="CTD" id="102216265"/>
<sequence length="481" mass="52350">MTDATKSLTDHAFSPAGSDSSTTLHGSDSESLASPAGSEARGTASRKAHKPGSRAEDERFPACIRDAVSQVLKGYDWSLMPLPSQGERGLKNKPHVKRPMNAFMVWAQAARRKLADQYPHLHNAELSKTLGKLWRLLSETEKRPFIEEAERLRLQHKKDYPDYKYQPRRRKSTKPGLGDCRPGLVQQQQQQDLFKTEPGMARLAGTGETHHHYHPDRTGQSHGPPTPPTTPKTDLHAGSKQDAHRLVDGSGGSAPPPGRQNIDFSNVDISELSTDVIGTIDGFDVHEFDQYLPPNSHSSAVLALQDTSHAHNNPTESFVLPGIHSHSHSSPTWTPKTSGGTPTGMPPSSSSSDTHGPHEDARHRPQIKTEQMSPGHYSSSSSSTPPPPQSEYTAVSSGTCPSSTSSSSSSSANLIEYNDLQSSSFYSAFSGYPSSLYQYPYFHSSRSPYATPLINSLALAPSPHSPPSGWEPPIYTTLTRP</sequence>
<dbReference type="SMR" id="A0A2U9CMB1"/>
<dbReference type="Pfam" id="PF12444">
    <property type="entry name" value="Sox_N"/>
    <property type="match status" value="1"/>
</dbReference>
<protein>
    <submittedName>
        <fullName evidence="11">SRY-box transcription factor 8a</fullName>
    </submittedName>
    <submittedName>
        <fullName evidence="9">Transcription factor Sox-8</fullName>
    </submittedName>
</protein>
<dbReference type="Proteomes" id="UP000246464">
    <property type="component" value="Chromosome 18"/>
</dbReference>
<gene>
    <name evidence="11" type="primary">sox8a</name>
    <name evidence="10" type="ORF">F2P81_022006</name>
    <name evidence="9" type="ORF">SMAX5B_020289</name>
</gene>
<feature type="compositionally biased region" description="Low complexity" evidence="7">
    <location>
        <begin position="396"/>
        <end position="410"/>
    </location>
</feature>
<feature type="region of interest" description="Disordered" evidence="7">
    <location>
        <begin position="1"/>
        <end position="58"/>
    </location>
</feature>
<dbReference type="Gene3D" id="1.10.30.10">
    <property type="entry name" value="High mobility group box domain"/>
    <property type="match status" value="1"/>
</dbReference>
<dbReference type="GeneID" id="118287932"/>
<evidence type="ECO:0000256" key="1">
    <source>
        <dbReference type="ARBA" id="ARBA00004123"/>
    </source>
</evidence>
<reference evidence="11" key="5">
    <citation type="submission" date="2025-05" db="UniProtKB">
        <authorList>
            <consortium name="Ensembl"/>
        </authorList>
    </citation>
    <scope>IDENTIFICATION</scope>
</reference>
<dbReference type="STRING" id="52904.ENSSMAP00000008588"/>
<accession>A0A2U9CMB1</accession>
<reference evidence="9 12" key="1">
    <citation type="submission" date="2017-12" db="EMBL/GenBank/DDBJ databases">
        <title>Integrating genomic resources of turbot (Scophthalmus maximus) in depth evaluation of genetic and physical mapping variation across individuals.</title>
        <authorList>
            <person name="Martinez P."/>
        </authorList>
    </citation>
    <scope>NUCLEOTIDE SEQUENCE [LARGE SCALE GENOMIC DNA]</scope>
</reference>
<dbReference type="FunFam" id="1.10.30.10:FF:000004">
    <property type="entry name" value="Transcription factor SOX-10"/>
    <property type="match status" value="1"/>
</dbReference>
<dbReference type="EMBL" id="VEVO01000020">
    <property type="protein sequence ID" value="KAF0025125.1"/>
    <property type="molecule type" value="Genomic_DNA"/>
</dbReference>
<dbReference type="GO" id="GO:0002009">
    <property type="term" value="P:morphogenesis of an epithelium"/>
    <property type="evidence" value="ECO:0007669"/>
    <property type="project" value="TreeGrafter"/>
</dbReference>
<dbReference type="PROSITE" id="PS50118">
    <property type="entry name" value="HMG_BOX_2"/>
    <property type="match status" value="1"/>
</dbReference>
<evidence type="ECO:0000313" key="13">
    <source>
        <dbReference type="Proteomes" id="UP000438429"/>
    </source>
</evidence>
<dbReference type="InterPro" id="IPR009071">
    <property type="entry name" value="HMG_box_dom"/>
</dbReference>
<dbReference type="GO" id="GO:0000978">
    <property type="term" value="F:RNA polymerase II cis-regulatory region sequence-specific DNA binding"/>
    <property type="evidence" value="ECO:0007669"/>
    <property type="project" value="TreeGrafter"/>
</dbReference>
<dbReference type="PANTHER" id="PTHR45803">
    <property type="entry name" value="SOX100B"/>
    <property type="match status" value="1"/>
</dbReference>
<dbReference type="KEGG" id="smau:118287932"/>
<dbReference type="SMART" id="SM00398">
    <property type="entry name" value="HMG"/>
    <property type="match status" value="1"/>
</dbReference>
<feature type="region of interest" description="Disordered" evidence="7">
    <location>
        <begin position="205"/>
        <end position="264"/>
    </location>
</feature>
<reference evidence="11" key="4">
    <citation type="submission" date="2023-05" db="EMBL/GenBank/DDBJ databases">
        <title>High-quality long-read genome of Scophthalmus maximus.</title>
        <authorList>
            <person name="Lien S."/>
            <person name="Martinez P."/>
        </authorList>
    </citation>
    <scope>NUCLEOTIDE SEQUENCE [LARGE SCALE GENOMIC DNA]</scope>
</reference>
<dbReference type="GO" id="GO:0014032">
    <property type="term" value="P:neural crest cell development"/>
    <property type="evidence" value="ECO:0007669"/>
    <property type="project" value="TreeGrafter"/>
</dbReference>
<evidence type="ECO:0000256" key="4">
    <source>
        <dbReference type="ARBA" id="ARBA00023163"/>
    </source>
</evidence>
<evidence type="ECO:0000256" key="6">
    <source>
        <dbReference type="PROSITE-ProRule" id="PRU00267"/>
    </source>
</evidence>
<keyword evidence="12" id="KW-1185">Reference proteome</keyword>
<dbReference type="Proteomes" id="UP000438429">
    <property type="component" value="Unassembled WGS sequence"/>
</dbReference>
<proteinExistence type="predicted"/>
<dbReference type="Pfam" id="PF00505">
    <property type="entry name" value="HMG_box"/>
    <property type="match status" value="1"/>
</dbReference>
<evidence type="ECO:0000259" key="8">
    <source>
        <dbReference type="PROSITE" id="PS50118"/>
    </source>
</evidence>
<feature type="region of interest" description="Disordered" evidence="7">
    <location>
        <begin position="158"/>
        <end position="192"/>
    </location>
</feature>
<dbReference type="OMA" id="IKMEQMS"/>
<comment type="subcellular location">
    <subcellularLocation>
        <location evidence="1">Nucleus</location>
    </subcellularLocation>
</comment>
<dbReference type="Ensembl" id="ENSSMAT00000008692.2">
    <property type="protein sequence ID" value="ENSSMAP00000008588.1"/>
    <property type="gene ID" value="ENSSMAG00000005289.2"/>
</dbReference>
<reference evidence="11" key="3">
    <citation type="submission" date="2020-05" db="EMBL/GenBank/DDBJ databases">
        <authorList>
            <person name="Moser M."/>
        </authorList>
    </citation>
    <scope>NUCLEOTIDE SEQUENCE [LARGE SCALE GENOMIC DNA]</scope>
</reference>
<feature type="DNA-binding region" description="HMG box" evidence="6">
    <location>
        <begin position="96"/>
        <end position="164"/>
    </location>
</feature>
<evidence type="ECO:0000313" key="11">
    <source>
        <dbReference type="Ensembl" id="ENSSMAP00000008588.1"/>
    </source>
</evidence>
<name>A0A2U9CMB1_SCOMX</name>
<feature type="compositionally biased region" description="Polar residues" evidence="7">
    <location>
        <begin position="17"/>
        <end position="32"/>
    </location>
</feature>
<evidence type="ECO:0000256" key="5">
    <source>
        <dbReference type="ARBA" id="ARBA00023242"/>
    </source>
</evidence>
<evidence type="ECO:0000313" key="9">
    <source>
        <dbReference type="EMBL" id="AWP17313.1"/>
    </source>
</evidence>
<reference evidence="10 13" key="2">
    <citation type="submission" date="2019-06" db="EMBL/GenBank/DDBJ databases">
        <title>Draft genomes of female and male turbot (Scophthalmus maximus).</title>
        <authorList>
            <person name="Xu H."/>
            <person name="Xu X.-W."/>
            <person name="Shao C."/>
            <person name="Chen S."/>
        </authorList>
    </citation>
    <scope>NUCLEOTIDE SEQUENCE [LARGE SCALE GENOMIC DNA]</scope>
    <source>
        <strain evidence="10">Ysfricsl-2016a</strain>
        <tissue evidence="10">Blood</tissue>
    </source>
</reference>
<dbReference type="InterPro" id="IPR036910">
    <property type="entry name" value="HMG_box_dom_sf"/>
</dbReference>
<dbReference type="SUPFAM" id="SSF47095">
    <property type="entry name" value="HMG-box"/>
    <property type="match status" value="1"/>
</dbReference>
<evidence type="ECO:0000313" key="10">
    <source>
        <dbReference type="EMBL" id="KAF0025125.1"/>
    </source>
</evidence>
<feature type="compositionally biased region" description="Low complexity" evidence="7">
    <location>
        <begin position="328"/>
        <end position="340"/>
    </location>
</feature>
<dbReference type="Proteomes" id="UP000694558">
    <property type="component" value="Chromosome 18"/>
</dbReference>
<feature type="domain" description="HMG box" evidence="8">
    <location>
        <begin position="96"/>
        <end position="164"/>
    </location>
</feature>
<dbReference type="GO" id="GO:0005634">
    <property type="term" value="C:nucleus"/>
    <property type="evidence" value="ECO:0007669"/>
    <property type="project" value="UniProtKB-SubCell"/>
</dbReference>
<dbReference type="InterPro" id="IPR050917">
    <property type="entry name" value="SOX_TF"/>
</dbReference>
<dbReference type="AlphaFoldDB" id="A0A2U9CMB1"/>
<feature type="compositionally biased region" description="Basic and acidic residues" evidence="7">
    <location>
        <begin position="233"/>
        <end position="247"/>
    </location>
</feature>
<keyword evidence="4" id="KW-0804">Transcription</keyword>
<dbReference type="GO" id="GO:0000981">
    <property type="term" value="F:DNA-binding transcription factor activity, RNA polymerase II-specific"/>
    <property type="evidence" value="ECO:0007669"/>
    <property type="project" value="TreeGrafter"/>
</dbReference>
<evidence type="ECO:0000256" key="7">
    <source>
        <dbReference type="SAM" id="MobiDB-lite"/>
    </source>
</evidence>
<keyword evidence="5 6" id="KW-0539">Nucleus</keyword>
<evidence type="ECO:0000313" key="12">
    <source>
        <dbReference type="Proteomes" id="UP000246464"/>
    </source>
</evidence>
<dbReference type="CDD" id="cd22031">
    <property type="entry name" value="HMG-box_SoxE"/>
    <property type="match status" value="1"/>
</dbReference>
<dbReference type="OrthoDB" id="6247875at2759"/>
<feature type="region of interest" description="Disordered" evidence="7">
    <location>
        <begin position="312"/>
        <end position="410"/>
    </location>
</feature>
<evidence type="ECO:0000256" key="3">
    <source>
        <dbReference type="ARBA" id="ARBA00023125"/>
    </source>
</evidence>
<organism evidence="9 12">
    <name type="scientific">Scophthalmus maximus</name>
    <name type="common">Turbot</name>
    <name type="synonym">Psetta maxima</name>
    <dbReference type="NCBI Taxonomy" id="52904"/>
    <lineage>
        <taxon>Eukaryota</taxon>
        <taxon>Metazoa</taxon>
        <taxon>Chordata</taxon>
        <taxon>Craniata</taxon>
        <taxon>Vertebrata</taxon>
        <taxon>Euteleostomi</taxon>
        <taxon>Actinopterygii</taxon>
        <taxon>Neopterygii</taxon>
        <taxon>Teleostei</taxon>
        <taxon>Neoteleostei</taxon>
        <taxon>Acanthomorphata</taxon>
        <taxon>Carangaria</taxon>
        <taxon>Pleuronectiformes</taxon>
        <taxon>Pleuronectoidei</taxon>
        <taxon>Scophthalmidae</taxon>
        <taxon>Scophthalmus</taxon>
    </lineage>
</organism>